<dbReference type="OrthoDB" id="978983at2"/>
<keyword evidence="3" id="KW-1185">Reference proteome</keyword>
<dbReference type="RefSeq" id="WP_102994477.1">
    <property type="nucleotide sequence ID" value="NZ_CP025938.1"/>
</dbReference>
<dbReference type="EMBL" id="CP025938">
    <property type="protein sequence ID" value="AUS04367.1"/>
    <property type="molecule type" value="Genomic_DNA"/>
</dbReference>
<keyword evidence="1" id="KW-1133">Transmembrane helix</keyword>
<dbReference type="Proteomes" id="UP000236592">
    <property type="component" value="Chromosome"/>
</dbReference>
<accession>A0A2I7SEP8</accession>
<dbReference type="KEGG" id="taj:C1A40_02265"/>
<protein>
    <recommendedName>
        <fullName evidence="4">DUF4381 domain-containing protein</fullName>
    </recommendedName>
</protein>
<proteinExistence type="predicted"/>
<feature type="transmembrane region" description="Helical" evidence="1">
    <location>
        <begin position="25"/>
        <end position="46"/>
    </location>
</feature>
<evidence type="ECO:0000256" key="1">
    <source>
        <dbReference type="SAM" id="Phobius"/>
    </source>
</evidence>
<dbReference type="InterPro" id="IPR025489">
    <property type="entry name" value="DUF4381"/>
</dbReference>
<dbReference type="AlphaFoldDB" id="A0A2I7SEP8"/>
<reference evidence="3" key="1">
    <citation type="submission" date="2018-01" db="EMBL/GenBank/DDBJ databases">
        <title>Complete genome of Tamlana sp. UJ94.</title>
        <authorList>
            <person name="Jung J."/>
            <person name="Chung D."/>
            <person name="Bae S.S."/>
            <person name="Baek K."/>
        </authorList>
    </citation>
    <scope>NUCLEOTIDE SEQUENCE [LARGE SCALE GENOMIC DNA]</scope>
    <source>
        <strain evidence="3">UJ94</strain>
    </source>
</reference>
<evidence type="ECO:0000313" key="2">
    <source>
        <dbReference type="EMBL" id="AUS04367.1"/>
    </source>
</evidence>
<evidence type="ECO:0008006" key="4">
    <source>
        <dbReference type="Google" id="ProtNLM"/>
    </source>
</evidence>
<dbReference type="Pfam" id="PF14316">
    <property type="entry name" value="DUF4381"/>
    <property type="match status" value="1"/>
</dbReference>
<evidence type="ECO:0000313" key="3">
    <source>
        <dbReference type="Proteomes" id="UP000236592"/>
    </source>
</evidence>
<organism evidence="2 3">
    <name type="scientific">Pseudotamlana carrageenivorans</name>
    <dbReference type="NCBI Taxonomy" id="2069432"/>
    <lineage>
        <taxon>Bacteria</taxon>
        <taxon>Pseudomonadati</taxon>
        <taxon>Bacteroidota</taxon>
        <taxon>Flavobacteriia</taxon>
        <taxon>Flavobacteriales</taxon>
        <taxon>Flavobacteriaceae</taxon>
        <taxon>Pseudotamlana</taxon>
    </lineage>
</organism>
<gene>
    <name evidence="2" type="ORF">C1A40_02265</name>
</gene>
<sequence length="157" mass="18255">MQQDNNITLSPVIEAPPIPFTMETLGWKIVFFVLALCLLYVVYKFYLKYKHNAYRRAAVSQIEALKSQNTIGNDTLIPQIMFVIKQTALQTYDRKEVAALHGESWLNFLDEKLKKPFYTNHSKVITDAIYKNELKNADSFNFNEFAETSITWIKKHA</sequence>
<keyword evidence="1" id="KW-0812">Transmembrane</keyword>
<name>A0A2I7SEP8_9FLAO</name>
<keyword evidence="1" id="KW-0472">Membrane</keyword>